<dbReference type="EMBL" id="KP696447">
    <property type="protein sequence ID" value="AKA61523.1"/>
    <property type="molecule type" value="Genomic_DNA"/>
</dbReference>
<sequence>MKITLNSRENKPLDNPQMVMKKKLTLGSPQNDPLLLPVAVEPKLPIVRPSTDVNVNVRQFEKPEAKQKKKLTLPSFNFQLAEPMNTTFSVKPVPTTDNEKINVFIEAFANTYKEFFNQVRNFSYGEDGLSIPQQDKIFMETVIDNKKVQQFITTNEHQEEYVEQQIGFTWYKAQVLKQHKEVIDFDVDKSIIYEFTLKFTPALTLKPHEKLSDKMLRDFLELSKLFRDDEKALIQFGFQPSENDWYKEGNVQLKDLPTKIKKSEYSTNKMGYSAFDCCLRLIVQSNDKIRLETISRGLVSTLKRLEHDNELIAKQIKPKRAKQFYKRKVLGRKVDVPLSFRKRFILTNKEIAHFIVLPNRSLQKDYHLEVDEKGVTAVDPSLLGKKGIWLGNGKVKGNDVAVKIPVDNLDHLCGAYAFIGSKRMGKDVSCARFIIENAKQGHGAIIGDCIDEAGRGLADLIRQNLPENKVIDVDLCDTENPIYFGLDDVIESIGSGGIDVISNDLVQILDLDKNYTSKQLARLVAKACKCNLYNMMVFLKSDKIAREFQQKIKDEGNDILALQLEHEYFEANHSSAVKGAVINRLDEMMNMSIMKNLFACPRNKKFDLQKFIQQNKVVLIRMKKTGGFGEMGTRVIMNLLLLKIFWLKKIKKTDNVTFTVFNEFHQYDTEPFNRTLSDMLLESAKYRLGTCLVFHTPEKINRMLWETIQAASTNFFMFKNTNLNVYRSLVDQLKPFDLDACFKTKKHESIYLPFVNGKQLEPIFMKMLPTDRLDHTYDSEKHTALYGTPLHLVEKKVYETELRMYQKEELEEKEEKTEEKPKKSKKSKKS</sequence>
<dbReference type="Proteomes" id="UP000033015">
    <property type="component" value="Segment"/>
</dbReference>
<proteinExistence type="predicted"/>
<feature type="compositionally biased region" description="Basic and acidic residues" evidence="1">
    <location>
        <begin position="808"/>
        <end position="821"/>
    </location>
</feature>
<evidence type="ECO:0000313" key="2">
    <source>
        <dbReference type="EMBL" id="AKA61523.1"/>
    </source>
</evidence>
<accession>A0A0E3JT76</accession>
<dbReference type="OrthoDB" id="792at10239"/>
<reference evidence="3" key="2">
    <citation type="submission" date="2015-01" db="EMBL/GenBank/DDBJ databases">
        <title>Complete Genome of Bacillus megaterium Siphophage Stahl.</title>
        <authorList>
            <person name="Brizendine A.M."/>
            <person name="Rousseau S."/>
            <person name="Hernandez A.C."/>
            <person name="Everett G.F.K."/>
        </authorList>
    </citation>
    <scope>NUCLEOTIDE SEQUENCE [LARGE SCALE GENOMIC DNA]</scope>
</reference>
<name>A0A0E3JT76_9CAUD</name>
<keyword evidence="3" id="KW-1185">Reference proteome</keyword>
<dbReference type="KEGG" id="vg:26647898"/>
<dbReference type="RefSeq" id="YP_009203699.1">
    <property type="nucleotide sequence ID" value="NC_028856.1"/>
</dbReference>
<dbReference type="InterPro" id="IPR027417">
    <property type="entry name" value="P-loop_NTPase"/>
</dbReference>
<evidence type="ECO:0000256" key="1">
    <source>
        <dbReference type="SAM" id="MobiDB-lite"/>
    </source>
</evidence>
<gene>
    <name evidence="2" type="ORF">CPT_Stahl95</name>
</gene>
<evidence type="ECO:0000313" key="3">
    <source>
        <dbReference type="Proteomes" id="UP000033015"/>
    </source>
</evidence>
<dbReference type="Gene3D" id="3.40.50.300">
    <property type="entry name" value="P-loop containing nucleotide triphosphate hydrolases"/>
    <property type="match status" value="1"/>
</dbReference>
<organism evidence="2 3">
    <name type="scientific">Bacillus phage Stahl</name>
    <dbReference type="NCBI Taxonomy" id="1610832"/>
    <lineage>
        <taxon>Viruses</taxon>
        <taxon>Duplodnaviria</taxon>
        <taxon>Heunggongvirae</taxon>
        <taxon>Uroviricota</taxon>
        <taxon>Caudoviricetes</taxon>
        <taxon>Slashvirus</taxon>
        <taxon>Slashvirus stahl</taxon>
    </lineage>
</organism>
<dbReference type="GeneID" id="26647898"/>
<feature type="region of interest" description="Disordered" evidence="1">
    <location>
        <begin position="808"/>
        <end position="830"/>
    </location>
</feature>
<reference evidence="2 3" key="1">
    <citation type="journal article" date="2015" name="Genome Announc.">
        <title>Complete Genome Sequence of Bacillus megaterium Siphophage Stahl.</title>
        <authorList>
            <person name="Brizendine A.M."/>
            <person name="Rousseau S."/>
            <person name="Hernandez A.C."/>
            <person name="Kuty Everett G.F."/>
        </authorList>
    </citation>
    <scope>NUCLEOTIDE SEQUENCE [LARGE SCALE GENOMIC DNA]</scope>
</reference>
<protein>
    <submittedName>
        <fullName evidence="2">Uncharacterized protein</fullName>
    </submittedName>
</protein>